<dbReference type="RefSeq" id="WP_095372867.1">
    <property type="nucleotide sequence ID" value="NZ_CANMJM010000001.1"/>
</dbReference>
<reference evidence="1 2" key="1">
    <citation type="submission" date="2017-08" db="EMBL/GenBank/DDBJ databases">
        <title>Complete Genome Sequence of Bacillus kochii Oregon-R-modENCODE STRAIN BDGP4, isolated from Drosophila melanogaster gut.</title>
        <authorList>
            <person name="Wan K.H."/>
            <person name="Yu C."/>
            <person name="Park S."/>
            <person name="Hammonds A.S."/>
            <person name="Booth B.W."/>
            <person name="Celniker S.E."/>
        </authorList>
    </citation>
    <scope>NUCLEOTIDE SEQUENCE [LARGE SCALE GENOMIC DNA]</scope>
    <source>
        <strain evidence="1 2">BDGP4</strain>
    </source>
</reference>
<protein>
    <recommendedName>
        <fullName evidence="3">DUF2535 domain-containing protein</fullName>
    </recommendedName>
</protein>
<gene>
    <name evidence="1" type="ORF">CKF48_19505</name>
</gene>
<dbReference type="AlphaFoldDB" id="A0A248TM69"/>
<proteinExistence type="predicted"/>
<evidence type="ECO:0000313" key="1">
    <source>
        <dbReference type="EMBL" id="ASV69304.1"/>
    </source>
</evidence>
<dbReference type="OrthoDB" id="2941639at2"/>
<dbReference type="GeneID" id="97216647"/>
<dbReference type="Pfam" id="PF10751">
    <property type="entry name" value="DUF2535"/>
    <property type="match status" value="1"/>
</dbReference>
<evidence type="ECO:0008006" key="3">
    <source>
        <dbReference type="Google" id="ProtNLM"/>
    </source>
</evidence>
<dbReference type="KEGG" id="bko:CKF48_19505"/>
<name>A0A248TM69_9BACI</name>
<evidence type="ECO:0000313" key="2">
    <source>
        <dbReference type="Proteomes" id="UP000215137"/>
    </source>
</evidence>
<dbReference type="Proteomes" id="UP000215137">
    <property type="component" value="Chromosome"/>
</dbReference>
<keyword evidence="2" id="KW-1185">Reference proteome</keyword>
<organism evidence="1 2">
    <name type="scientific">Cytobacillus kochii</name>
    <dbReference type="NCBI Taxonomy" id="859143"/>
    <lineage>
        <taxon>Bacteria</taxon>
        <taxon>Bacillati</taxon>
        <taxon>Bacillota</taxon>
        <taxon>Bacilli</taxon>
        <taxon>Bacillales</taxon>
        <taxon>Bacillaceae</taxon>
        <taxon>Cytobacillus</taxon>
    </lineage>
</organism>
<dbReference type="InterPro" id="IPR019687">
    <property type="entry name" value="DUF2535"/>
</dbReference>
<accession>A0A248TM69</accession>
<dbReference type="EMBL" id="CP022983">
    <property type="protein sequence ID" value="ASV69304.1"/>
    <property type="molecule type" value="Genomic_DNA"/>
</dbReference>
<sequence>MICKSLEFRNVFGQKVKITEIPLVDKDSPCFFLVHIRLQQFVTKIYHTEHCKTTVYSFKEYLKRVMKWSDVEMVFQTKELKSNA</sequence>